<comment type="caution">
    <text evidence="1">The sequence shown here is derived from an EMBL/GenBank/DDBJ whole genome shotgun (WGS) entry which is preliminary data.</text>
</comment>
<dbReference type="EMBL" id="BARW01000993">
    <property type="protein sequence ID" value="GAI71549.1"/>
    <property type="molecule type" value="Genomic_DNA"/>
</dbReference>
<sequence>MRVKVCFVCREYIPILENDYLNKEQLEKFDSLHSGHPVQIVNKEEIMNIGEWKPFL</sequence>
<organism evidence="1">
    <name type="scientific">marine sediment metagenome</name>
    <dbReference type="NCBI Taxonomy" id="412755"/>
    <lineage>
        <taxon>unclassified sequences</taxon>
        <taxon>metagenomes</taxon>
        <taxon>ecological metagenomes</taxon>
    </lineage>
</organism>
<protein>
    <submittedName>
        <fullName evidence="1">Uncharacterized protein</fullName>
    </submittedName>
</protein>
<reference evidence="1" key="1">
    <citation type="journal article" date="2014" name="Front. Microbiol.">
        <title>High frequency of phylogenetically diverse reductive dehalogenase-homologous genes in deep subseafloor sedimentary metagenomes.</title>
        <authorList>
            <person name="Kawai M."/>
            <person name="Futagami T."/>
            <person name="Toyoda A."/>
            <person name="Takaki Y."/>
            <person name="Nishi S."/>
            <person name="Hori S."/>
            <person name="Arai W."/>
            <person name="Tsubouchi T."/>
            <person name="Morono Y."/>
            <person name="Uchiyama I."/>
            <person name="Ito T."/>
            <person name="Fujiyama A."/>
            <person name="Inagaki F."/>
            <person name="Takami H."/>
        </authorList>
    </citation>
    <scope>NUCLEOTIDE SEQUENCE</scope>
    <source>
        <strain evidence="1">Expedition CK06-06</strain>
    </source>
</reference>
<gene>
    <name evidence="1" type="ORF">S12H4_03510</name>
</gene>
<accession>X1SUT1</accession>
<dbReference type="AlphaFoldDB" id="X1SUT1"/>
<proteinExistence type="predicted"/>
<name>X1SUT1_9ZZZZ</name>
<evidence type="ECO:0000313" key="1">
    <source>
        <dbReference type="EMBL" id="GAI71549.1"/>
    </source>
</evidence>